<proteinExistence type="inferred from homology"/>
<keyword evidence="1 7" id="KW-0028">Amino-acid biosynthesis</keyword>
<dbReference type="EMBL" id="JADQDQ010000001">
    <property type="protein sequence ID" value="MBF9236152.1"/>
    <property type="molecule type" value="Genomic_DNA"/>
</dbReference>
<dbReference type="InterPro" id="IPR006204">
    <property type="entry name" value="GHMP_kinase_N_dom"/>
</dbReference>
<dbReference type="InterPro" id="IPR013750">
    <property type="entry name" value="GHMP_kinase_C_dom"/>
</dbReference>
<dbReference type="PANTHER" id="PTHR20861:SF1">
    <property type="entry name" value="HOMOSERINE KINASE"/>
    <property type="match status" value="1"/>
</dbReference>
<evidence type="ECO:0000256" key="6">
    <source>
        <dbReference type="ARBA" id="ARBA00022840"/>
    </source>
</evidence>
<evidence type="ECO:0000256" key="8">
    <source>
        <dbReference type="NCBIfam" id="TIGR00191"/>
    </source>
</evidence>
<name>A0ABS0ICS6_9BACT</name>
<keyword evidence="4 7" id="KW-0547">Nucleotide-binding</keyword>
<evidence type="ECO:0000256" key="2">
    <source>
        <dbReference type="ARBA" id="ARBA00022679"/>
    </source>
</evidence>
<evidence type="ECO:0000313" key="11">
    <source>
        <dbReference type="EMBL" id="MBF9236152.1"/>
    </source>
</evidence>
<dbReference type="HAMAP" id="MF_00384">
    <property type="entry name" value="Homoser_kinase"/>
    <property type="match status" value="1"/>
</dbReference>
<gene>
    <name evidence="7" type="primary">thrB</name>
    <name evidence="11" type="ORF">I2I05_01975</name>
</gene>
<feature type="domain" description="GHMP kinase N-terminal" evidence="9">
    <location>
        <begin position="66"/>
        <end position="148"/>
    </location>
</feature>
<dbReference type="PIRSF" id="PIRSF000676">
    <property type="entry name" value="Homoser_kin"/>
    <property type="match status" value="1"/>
</dbReference>
<keyword evidence="5 7" id="KW-0418">Kinase</keyword>
<dbReference type="InterPro" id="IPR036554">
    <property type="entry name" value="GHMP_kinase_C_sf"/>
</dbReference>
<evidence type="ECO:0000259" key="9">
    <source>
        <dbReference type="Pfam" id="PF00288"/>
    </source>
</evidence>
<keyword evidence="7" id="KW-0963">Cytoplasm</keyword>
<dbReference type="SUPFAM" id="SSF55060">
    <property type="entry name" value="GHMP Kinase, C-terminal domain"/>
    <property type="match status" value="1"/>
</dbReference>
<sequence>MPNSVLVHSPATLSNLGCGFDVFGLALAAPYDTIRICRTAEPGVRIQHLDQYRLPTDPAQNVAGVALLALLAEVPEQIGFDVEIIKGIKPGSGVGSSAASAAGAVVGANALLGHRFTKMQLVDFAMAGELVASGARHADNIAPAIFGGFTVVRALEPVLDILALPAPPLWVAVVHPQIEVKTSDSRKVLPATVPLGLAVRQWANVAGLVAGFLTADYDLIGRSMEDYIVEPARLPLIPGLAEARKGALAAGAIGGGISGSGPSVFMLNRTEASAQAVGEAMGSVFAELGIAFNTYVGPVATEGAKVISEA</sequence>
<feature type="domain" description="GHMP kinase C-terminal" evidence="10">
    <location>
        <begin position="210"/>
        <end position="285"/>
    </location>
</feature>
<dbReference type="SUPFAM" id="SSF54211">
    <property type="entry name" value="Ribosomal protein S5 domain 2-like"/>
    <property type="match status" value="1"/>
</dbReference>
<evidence type="ECO:0000256" key="1">
    <source>
        <dbReference type="ARBA" id="ARBA00022605"/>
    </source>
</evidence>
<evidence type="ECO:0000256" key="7">
    <source>
        <dbReference type="HAMAP-Rule" id="MF_00384"/>
    </source>
</evidence>
<dbReference type="InterPro" id="IPR014721">
    <property type="entry name" value="Ribsml_uS5_D2-typ_fold_subgr"/>
</dbReference>
<keyword evidence="12" id="KW-1185">Reference proteome</keyword>
<comment type="caution">
    <text evidence="11">The sequence shown here is derived from an EMBL/GenBank/DDBJ whole genome shotgun (WGS) entry which is preliminary data.</text>
</comment>
<dbReference type="Gene3D" id="3.30.230.10">
    <property type="match status" value="1"/>
</dbReference>
<organism evidence="11 12">
    <name type="scientific">Hymenobacter jeongseonensis</name>
    <dbReference type="NCBI Taxonomy" id="2791027"/>
    <lineage>
        <taxon>Bacteria</taxon>
        <taxon>Pseudomonadati</taxon>
        <taxon>Bacteroidota</taxon>
        <taxon>Cytophagia</taxon>
        <taxon>Cytophagales</taxon>
        <taxon>Hymenobacteraceae</taxon>
        <taxon>Hymenobacter</taxon>
    </lineage>
</organism>
<reference evidence="11 12" key="1">
    <citation type="submission" date="2020-11" db="EMBL/GenBank/DDBJ databases">
        <authorList>
            <person name="Kim M.K."/>
        </authorList>
    </citation>
    <scope>NUCLEOTIDE SEQUENCE [LARGE SCALE GENOMIC DNA]</scope>
    <source>
        <strain evidence="11 12">BT683</strain>
    </source>
</reference>
<evidence type="ECO:0000256" key="3">
    <source>
        <dbReference type="ARBA" id="ARBA00022697"/>
    </source>
</evidence>
<keyword evidence="6 7" id="KW-0067">ATP-binding</keyword>
<comment type="pathway">
    <text evidence="7">Amino-acid biosynthesis; L-threonine biosynthesis; L-threonine from L-aspartate: step 4/5.</text>
</comment>
<dbReference type="InterPro" id="IPR020568">
    <property type="entry name" value="Ribosomal_Su5_D2-typ_SF"/>
</dbReference>
<evidence type="ECO:0000259" key="10">
    <source>
        <dbReference type="Pfam" id="PF08544"/>
    </source>
</evidence>
<dbReference type="NCBIfam" id="NF002288">
    <property type="entry name" value="PRK01212.1-4"/>
    <property type="match status" value="1"/>
</dbReference>
<comment type="subcellular location">
    <subcellularLocation>
        <location evidence="7">Cytoplasm</location>
    </subcellularLocation>
</comment>
<evidence type="ECO:0000256" key="5">
    <source>
        <dbReference type="ARBA" id="ARBA00022777"/>
    </source>
</evidence>
<dbReference type="PRINTS" id="PR00958">
    <property type="entry name" value="HOMSERKINASE"/>
</dbReference>
<evidence type="ECO:0000256" key="4">
    <source>
        <dbReference type="ARBA" id="ARBA00022741"/>
    </source>
</evidence>
<accession>A0ABS0ICS6</accession>
<dbReference type="RefSeq" id="WP_196280520.1">
    <property type="nucleotide sequence ID" value="NZ_JADQDQ010000001.1"/>
</dbReference>
<protein>
    <recommendedName>
        <fullName evidence="7 8">Homoserine kinase</fullName>
        <shortName evidence="7">HK</shortName>
        <shortName evidence="7">HSK</shortName>
        <ecNumber evidence="7 8">2.7.1.39</ecNumber>
    </recommendedName>
</protein>
<dbReference type="NCBIfam" id="TIGR00191">
    <property type="entry name" value="thrB"/>
    <property type="match status" value="1"/>
</dbReference>
<keyword evidence="2 7" id="KW-0808">Transferase</keyword>
<dbReference type="GO" id="GO:0004413">
    <property type="term" value="F:homoserine kinase activity"/>
    <property type="evidence" value="ECO:0007669"/>
    <property type="project" value="UniProtKB-EC"/>
</dbReference>
<comment type="similarity">
    <text evidence="7">Belongs to the GHMP kinase family. Homoserine kinase subfamily.</text>
</comment>
<dbReference type="Pfam" id="PF08544">
    <property type="entry name" value="GHMP_kinases_C"/>
    <property type="match status" value="1"/>
</dbReference>
<dbReference type="Gene3D" id="3.30.70.890">
    <property type="entry name" value="GHMP kinase, C-terminal domain"/>
    <property type="match status" value="1"/>
</dbReference>
<keyword evidence="3 7" id="KW-0791">Threonine biosynthesis</keyword>
<dbReference type="PANTHER" id="PTHR20861">
    <property type="entry name" value="HOMOSERINE/4-DIPHOSPHOCYTIDYL-2-C-METHYL-D-ERYTHRITOL KINASE"/>
    <property type="match status" value="1"/>
</dbReference>
<evidence type="ECO:0000313" key="12">
    <source>
        <dbReference type="Proteomes" id="UP000597617"/>
    </source>
</evidence>
<comment type="catalytic activity">
    <reaction evidence="7">
        <text>L-homoserine + ATP = O-phospho-L-homoserine + ADP + H(+)</text>
        <dbReference type="Rhea" id="RHEA:13985"/>
        <dbReference type="ChEBI" id="CHEBI:15378"/>
        <dbReference type="ChEBI" id="CHEBI:30616"/>
        <dbReference type="ChEBI" id="CHEBI:57476"/>
        <dbReference type="ChEBI" id="CHEBI:57590"/>
        <dbReference type="ChEBI" id="CHEBI:456216"/>
        <dbReference type="EC" id="2.7.1.39"/>
    </reaction>
</comment>
<dbReference type="Pfam" id="PF00288">
    <property type="entry name" value="GHMP_kinases_N"/>
    <property type="match status" value="1"/>
</dbReference>
<comment type="function">
    <text evidence="7">Catalyzes the ATP-dependent phosphorylation of L-homoserine to L-homoserine phosphate.</text>
</comment>
<dbReference type="InterPro" id="IPR000870">
    <property type="entry name" value="Homoserine_kinase"/>
</dbReference>
<dbReference type="Proteomes" id="UP000597617">
    <property type="component" value="Unassembled WGS sequence"/>
</dbReference>
<comment type="caution">
    <text evidence="7">Lacks conserved residue(s) required for the propagation of feature annotation.</text>
</comment>
<dbReference type="EC" id="2.7.1.39" evidence="7 8"/>